<dbReference type="InterPro" id="IPR002110">
    <property type="entry name" value="Ankyrin_rpt"/>
</dbReference>
<sequence>MSDSFRAQRASQLESQKSLENSLSHLLNSVADNSPPPTPPPELTPEELINEDFRVACGAYVKGRVKLGVRCKYDLQMAQEKLDAGADINSQDPDGWTALHWSCCEGYDPCIKWLIKKRVNPNIQDNDECTPLWISGYNNQYSSAQILLWGGANLSIKGKSGGTALCKPSISARSQRNPSVAEVIETEEDLRVNDDKRMERFINGEGGGFEEYRTEMKEAITRYKTKNKKY</sequence>
<dbReference type="SUPFAM" id="SSF48403">
    <property type="entry name" value="Ankyrin repeat"/>
    <property type="match status" value="1"/>
</dbReference>
<dbReference type="SMART" id="SM00248">
    <property type="entry name" value="ANK"/>
    <property type="match status" value="2"/>
</dbReference>
<keyword evidence="2 3" id="KW-0040">ANK repeat</keyword>
<gene>
    <name evidence="5" type="ORF">TrLO_g3833</name>
</gene>
<evidence type="ECO:0000313" key="6">
    <source>
        <dbReference type="Proteomes" id="UP001165122"/>
    </source>
</evidence>
<dbReference type="Gene3D" id="1.25.40.20">
    <property type="entry name" value="Ankyrin repeat-containing domain"/>
    <property type="match status" value="1"/>
</dbReference>
<keyword evidence="6" id="KW-1185">Reference proteome</keyword>
<dbReference type="InterPro" id="IPR036770">
    <property type="entry name" value="Ankyrin_rpt-contain_sf"/>
</dbReference>
<feature type="compositionally biased region" description="Low complexity" evidence="4">
    <location>
        <begin position="18"/>
        <end position="29"/>
    </location>
</feature>
<evidence type="ECO:0000313" key="5">
    <source>
        <dbReference type="EMBL" id="GMI01126.1"/>
    </source>
</evidence>
<feature type="region of interest" description="Disordered" evidence="4">
    <location>
        <begin position="1"/>
        <end position="45"/>
    </location>
</feature>
<organism evidence="5 6">
    <name type="scientific">Triparma laevis f. longispina</name>
    <dbReference type="NCBI Taxonomy" id="1714387"/>
    <lineage>
        <taxon>Eukaryota</taxon>
        <taxon>Sar</taxon>
        <taxon>Stramenopiles</taxon>
        <taxon>Ochrophyta</taxon>
        <taxon>Bolidophyceae</taxon>
        <taxon>Parmales</taxon>
        <taxon>Triparmaceae</taxon>
        <taxon>Triparma</taxon>
    </lineage>
</organism>
<dbReference type="PANTHER" id="PTHR24198">
    <property type="entry name" value="ANKYRIN REPEAT AND PROTEIN KINASE DOMAIN-CONTAINING PROTEIN"/>
    <property type="match status" value="1"/>
</dbReference>
<dbReference type="AlphaFoldDB" id="A0A9W7CAN1"/>
<proteinExistence type="predicted"/>
<evidence type="ECO:0000256" key="1">
    <source>
        <dbReference type="ARBA" id="ARBA00022737"/>
    </source>
</evidence>
<protein>
    <submittedName>
        <fullName evidence="5">Uncharacterized protein</fullName>
    </submittedName>
</protein>
<accession>A0A9W7CAN1</accession>
<feature type="compositionally biased region" description="Polar residues" evidence="4">
    <location>
        <begin position="1"/>
        <end position="16"/>
    </location>
</feature>
<feature type="repeat" description="ANK" evidence="3">
    <location>
        <begin position="94"/>
        <end position="126"/>
    </location>
</feature>
<comment type="caution">
    <text evidence="5">The sequence shown here is derived from an EMBL/GenBank/DDBJ whole genome shotgun (WGS) entry which is preliminary data.</text>
</comment>
<evidence type="ECO:0000256" key="4">
    <source>
        <dbReference type="SAM" id="MobiDB-lite"/>
    </source>
</evidence>
<reference evidence="6" key="1">
    <citation type="journal article" date="2023" name="Commun. Biol.">
        <title>Genome analysis of Parmales, the sister group of diatoms, reveals the evolutionary specialization of diatoms from phago-mixotrophs to photoautotrophs.</title>
        <authorList>
            <person name="Ban H."/>
            <person name="Sato S."/>
            <person name="Yoshikawa S."/>
            <person name="Yamada K."/>
            <person name="Nakamura Y."/>
            <person name="Ichinomiya M."/>
            <person name="Sato N."/>
            <person name="Blanc-Mathieu R."/>
            <person name="Endo H."/>
            <person name="Kuwata A."/>
            <person name="Ogata H."/>
        </authorList>
    </citation>
    <scope>NUCLEOTIDE SEQUENCE [LARGE SCALE GENOMIC DNA]</scope>
    <source>
        <strain evidence="6">NIES 3700</strain>
    </source>
</reference>
<dbReference type="EMBL" id="BRXW01000031">
    <property type="protein sequence ID" value="GMI01126.1"/>
    <property type="molecule type" value="Genomic_DNA"/>
</dbReference>
<dbReference type="Pfam" id="PF12796">
    <property type="entry name" value="Ank_2"/>
    <property type="match status" value="1"/>
</dbReference>
<dbReference type="Proteomes" id="UP001165122">
    <property type="component" value="Unassembled WGS sequence"/>
</dbReference>
<evidence type="ECO:0000256" key="2">
    <source>
        <dbReference type="ARBA" id="ARBA00023043"/>
    </source>
</evidence>
<keyword evidence="1" id="KW-0677">Repeat</keyword>
<dbReference type="PROSITE" id="PS50088">
    <property type="entry name" value="ANK_REPEAT"/>
    <property type="match status" value="1"/>
</dbReference>
<dbReference type="PANTHER" id="PTHR24198:SF165">
    <property type="entry name" value="ANKYRIN REPEAT-CONTAINING PROTEIN-RELATED"/>
    <property type="match status" value="1"/>
</dbReference>
<feature type="compositionally biased region" description="Pro residues" evidence="4">
    <location>
        <begin position="34"/>
        <end position="43"/>
    </location>
</feature>
<name>A0A9W7CAN1_9STRA</name>
<dbReference type="OrthoDB" id="10254927at2759"/>
<evidence type="ECO:0000256" key="3">
    <source>
        <dbReference type="PROSITE-ProRule" id="PRU00023"/>
    </source>
</evidence>